<dbReference type="Pfam" id="PF12796">
    <property type="entry name" value="Ank_2"/>
    <property type="match status" value="1"/>
</dbReference>
<name>A0ABN8LTG1_9CNID</name>
<dbReference type="Pfam" id="PF00023">
    <property type="entry name" value="Ank"/>
    <property type="match status" value="2"/>
</dbReference>
<protein>
    <submittedName>
        <fullName evidence="4">Uncharacterized protein</fullName>
    </submittedName>
</protein>
<sequence length="625" mass="70494">MACAREESSESSLEFDLCSDDCDDSDNSFDDNEPSKVYEAAKSGDAALLNELLQDMDDSEREHTFEATFVELIEGQLTPLLAASMEGKTDCVKVLLRYKADVDGRGRVLRYGHDGGRYRLCTPLFVASGNGHVDVLNCLIENGADVNAVTPDEGCIPLMDASFNGRIDAIEFLVKHGANLDHQDKYGNTALHYAVHDPIPDKQVEVFQTLLSLGASQLYNKQRLTPLLFACNKGMISLVEKLLLEVDYTDEQRIDALELLGASLATTNLHSKRYRRGFDYIEEGMGERFEDPSHPVLKQPGQPIEAYQNRRESQNLEELAQIENNRRTILMEGLVIRERILGTDNMELIEPIREVAEYFFDRYRNLNVSIGLHRHAMKIARLCHQSAFSDLCSLIAILSQKFGSNVHPREEELLELLEQTVLEYEYEKKLKNELQERSEKISPNSTMFRELLYSSARLVQVIAKCEEVRTSSVLSLLKKLLNLNPQDDLGNTLLHKVVIKRSKKDTFPCPVTTKLLLDKGVSVNATNYMGNTPLHKAVTGKLGNDKIHLVTSVLKILLERGAHQDFVNHNGQTAMELAQTDEARATLSNYRNFELKCLSARAVRKFGLPYLDVVPKTLEKFVSMH</sequence>
<dbReference type="PROSITE" id="PS50297">
    <property type="entry name" value="ANK_REP_REGION"/>
    <property type="match status" value="2"/>
</dbReference>
<comment type="caution">
    <text evidence="4">The sequence shown here is derived from an EMBL/GenBank/DDBJ whole genome shotgun (WGS) entry which is preliminary data.</text>
</comment>
<dbReference type="InterPro" id="IPR036770">
    <property type="entry name" value="Ankyrin_rpt-contain_sf"/>
</dbReference>
<proteinExistence type="predicted"/>
<dbReference type="PANTHER" id="PTHR24198:SF165">
    <property type="entry name" value="ANKYRIN REPEAT-CONTAINING PROTEIN-RELATED"/>
    <property type="match status" value="1"/>
</dbReference>
<dbReference type="Proteomes" id="UP001159427">
    <property type="component" value="Unassembled WGS sequence"/>
</dbReference>
<gene>
    <name evidence="4" type="ORF">PEVE_00000995</name>
</gene>
<dbReference type="InterPro" id="IPR002110">
    <property type="entry name" value="Ankyrin_rpt"/>
</dbReference>
<evidence type="ECO:0000313" key="5">
    <source>
        <dbReference type="Proteomes" id="UP001159427"/>
    </source>
</evidence>
<feature type="repeat" description="ANK" evidence="3">
    <location>
        <begin position="529"/>
        <end position="569"/>
    </location>
</feature>
<keyword evidence="2 3" id="KW-0040">ANK repeat</keyword>
<evidence type="ECO:0000313" key="4">
    <source>
        <dbReference type="EMBL" id="CAH3019094.1"/>
    </source>
</evidence>
<keyword evidence="5" id="KW-1185">Reference proteome</keyword>
<feature type="repeat" description="ANK" evidence="3">
    <location>
        <begin position="153"/>
        <end position="185"/>
    </location>
</feature>
<dbReference type="SMART" id="SM00248">
    <property type="entry name" value="ANK"/>
    <property type="match status" value="7"/>
</dbReference>
<feature type="repeat" description="ANK" evidence="3">
    <location>
        <begin position="119"/>
        <end position="151"/>
    </location>
</feature>
<dbReference type="EMBL" id="CALNXI010000105">
    <property type="protein sequence ID" value="CAH3019094.1"/>
    <property type="molecule type" value="Genomic_DNA"/>
</dbReference>
<dbReference type="PROSITE" id="PS50088">
    <property type="entry name" value="ANK_REPEAT"/>
    <property type="match status" value="4"/>
</dbReference>
<keyword evidence="1" id="KW-0677">Repeat</keyword>
<evidence type="ECO:0000256" key="2">
    <source>
        <dbReference type="ARBA" id="ARBA00023043"/>
    </source>
</evidence>
<dbReference type="SUPFAM" id="SSF48403">
    <property type="entry name" value="Ankyrin repeat"/>
    <property type="match status" value="1"/>
</dbReference>
<evidence type="ECO:0000256" key="1">
    <source>
        <dbReference type="ARBA" id="ARBA00022737"/>
    </source>
</evidence>
<reference evidence="4 5" key="1">
    <citation type="submission" date="2022-05" db="EMBL/GenBank/DDBJ databases">
        <authorList>
            <consortium name="Genoscope - CEA"/>
            <person name="William W."/>
        </authorList>
    </citation>
    <scope>NUCLEOTIDE SEQUENCE [LARGE SCALE GENOMIC DNA]</scope>
</reference>
<organism evidence="4 5">
    <name type="scientific">Porites evermanni</name>
    <dbReference type="NCBI Taxonomy" id="104178"/>
    <lineage>
        <taxon>Eukaryota</taxon>
        <taxon>Metazoa</taxon>
        <taxon>Cnidaria</taxon>
        <taxon>Anthozoa</taxon>
        <taxon>Hexacorallia</taxon>
        <taxon>Scleractinia</taxon>
        <taxon>Fungiina</taxon>
        <taxon>Poritidae</taxon>
        <taxon>Porites</taxon>
    </lineage>
</organism>
<accession>A0ABN8LTG1</accession>
<dbReference type="PANTHER" id="PTHR24198">
    <property type="entry name" value="ANKYRIN REPEAT AND PROTEIN KINASE DOMAIN-CONTAINING PROTEIN"/>
    <property type="match status" value="1"/>
</dbReference>
<evidence type="ECO:0000256" key="3">
    <source>
        <dbReference type="PROSITE-ProRule" id="PRU00023"/>
    </source>
</evidence>
<feature type="repeat" description="ANK" evidence="3">
    <location>
        <begin position="75"/>
        <end position="107"/>
    </location>
</feature>
<dbReference type="Gene3D" id="1.25.40.20">
    <property type="entry name" value="Ankyrin repeat-containing domain"/>
    <property type="match status" value="3"/>
</dbReference>